<organism evidence="2 3">
    <name type="scientific">Tanacetum coccineum</name>
    <dbReference type="NCBI Taxonomy" id="301880"/>
    <lineage>
        <taxon>Eukaryota</taxon>
        <taxon>Viridiplantae</taxon>
        <taxon>Streptophyta</taxon>
        <taxon>Embryophyta</taxon>
        <taxon>Tracheophyta</taxon>
        <taxon>Spermatophyta</taxon>
        <taxon>Magnoliopsida</taxon>
        <taxon>eudicotyledons</taxon>
        <taxon>Gunneridae</taxon>
        <taxon>Pentapetalae</taxon>
        <taxon>asterids</taxon>
        <taxon>campanulids</taxon>
        <taxon>Asterales</taxon>
        <taxon>Asteraceae</taxon>
        <taxon>Asteroideae</taxon>
        <taxon>Anthemideae</taxon>
        <taxon>Anthemidinae</taxon>
        <taxon>Tanacetum</taxon>
    </lineage>
</organism>
<keyword evidence="3" id="KW-1185">Reference proteome</keyword>
<comment type="caution">
    <text evidence="2">The sequence shown here is derived from an EMBL/GenBank/DDBJ whole genome shotgun (WGS) entry which is preliminary data.</text>
</comment>
<feature type="region of interest" description="Disordered" evidence="1">
    <location>
        <begin position="298"/>
        <end position="329"/>
    </location>
</feature>
<evidence type="ECO:0000313" key="2">
    <source>
        <dbReference type="EMBL" id="GJT78351.1"/>
    </source>
</evidence>
<reference evidence="2" key="2">
    <citation type="submission" date="2022-01" db="EMBL/GenBank/DDBJ databases">
        <authorList>
            <person name="Yamashiro T."/>
            <person name="Shiraishi A."/>
            <person name="Satake H."/>
            <person name="Nakayama K."/>
        </authorList>
    </citation>
    <scope>NUCLEOTIDE SEQUENCE</scope>
</reference>
<dbReference type="Proteomes" id="UP001151760">
    <property type="component" value="Unassembled WGS sequence"/>
</dbReference>
<sequence>MTITEYIEYEAEMEGKAWKNTRSYFPSNYENKDVNFFDHIESRKLSYEYHLKVNTQSDLPLPPCFEPIQPHTHDRYEPLDDDTKLVSEDETKISKQGMSDNIDNDKPLAPKPQHEELSPEEDLDEWLKTEMEKCMVRQDKEGKEDALIDVLKLLVEECKSIDTVDSNDEMQELEDGLKKVKNFEKITSRWHVCKPVQVFYDNECGKDCRMWPTYGSKSIDDMTRKRRYYEWIAQNTEFEDDDIPKETIKNKVLNEWVMDSFDVEVDFGKTRDDPYSTRFKEYKNVKSFMILHISGTMKDSRKKSNGKVASRKQSMNHRLSKVKPLKSNDTLSRIERVSKEMNKDRRAIRKM</sequence>
<dbReference type="EMBL" id="BQNB010018793">
    <property type="protein sequence ID" value="GJT78351.1"/>
    <property type="molecule type" value="Genomic_DNA"/>
</dbReference>
<accession>A0ABQ5GRQ7</accession>
<gene>
    <name evidence="2" type="ORF">Tco_1045076</name>
</gene>
<feature type="compositionally biased region" description="Basic and acidic residues" evidence="1">
    <location>
        <begin position="103"/>
        <end position="117"/>
    </location>
</feature>
<name>A0ABQ5GRQ7_9ASTR</name>
<feature type="region of interest" description="Disordered" evidence="1">
    <location>
        <begin position="92"/>
        <end position="120"/>
    </location>
</feature>
<evidence type="ECO:0000313" key="3">
    <source>
        <dbReference type="Proteomes" id="UP001151760"/>
    </source>
</evidence>
<feature type="compositionally biased region" description="Basic residues" evidence="1">
    <location>
        <begin position="314"/>
        <end position="324"/>
    </location>
</feature>
<proteinExistence type="predicted"/>
<protein>
    <submittedName>
        <fullName evidence="2">Uncharacterized protein</fullName>
    </submittedName>
</protein>
<evidence type="ECO:0000256" key="1">
    <source>
        <dbReference type="SAM" id="MobiDB-lite"/>
    </source>
</evidence>
<reference evidence="2" key="1">
    <citation type="journal article" date="2022" name="Int. J. Mol. Sci.">
        <title>Draft Genome of Tanacetum Coccineum: Genomic Comparison of Closely Related Tanacetum-Family Plants.</title>
        <authorList>
            <person name="Yamashiro T."/>
            <person name="Shiraishi A."/>
            <person name="Nakayama K."/>
            <person name="Satake H."/>
        </authorList>
    </citation>
    <scope>NUCLEOTIDE SEQUENCE</scope>
</reference>